<dbReference type="VEuPathDB" id="FungiDB:SPPG_08123"/>
<dbReference type="InParanoid" id="A0A0L0H4U9"/>
<evidence type="ECO:0000313" key="3">
    <source>
        <dbReference type="EMBL" id="KNC96535.1"/>
    </source>
</evidence>
<dbReference type="OrthoDB" id="2145259at2759"/>
<evidence type="ECO:0000256" key="1">
    <source>
        <dbReference type="SAM" id="MobiDB-lite"/>
    </source>
</evidence>
<feature type="transmembrane region" description="Helical" evidence="2">
    <location>
        <begin position="73"/>
        <end position="95"/>
    </location>
</feature>
<evidence type="ECO:0000256" key="2">
    <source>
        <dbReference type="SAM" id="Phobius"/>
    </source>
</evidence>
<dbReference type="AlphaFoldDB" id="A0A0L0H4U9"/>
<proteinExistence type="predicted"/>
<dbReference type="RefSeq" id="XP_016604575.1">
    <property type="nucleotide sequence ID" value="XM_016756278.1"/>
</dbReference>
<keyword evidence="4" id="KW-1185">Reference proteome</keyword>
<feature type="transmembrane region" description="Helical" evidence="2">
    <location>
        <begin position="101"/>
        <end position="122"/>
    </location>
</feature>
<reference evidence="3 4" key="1">
    <citation type="submission" date="2009-08" db="EMBL/GenBank/DDBJ databases">
        <title>The Genome Sequence of Spizellomyces punctatus strain DAOM BR117.</title>
        <authorList>
            <consortium name="The Broad Institute Genome Sequencing Platform"/>
            <person name="Russ C."/>
            <person name="Cuomo C."/>
            <person name="Shea T."/>
            <person name="Young S.K."/>
            <person name="Zeng Q."/>
            <person name="Koehrsen M."/>
            <person name="Haas B."/>
            <person name="Borodovsky M."/>
            <person name="Guigo R."/>
            <person name="Alvarado L."/>
            <person name="Berlin A."/>
            <person name="Bochicchio J."/>
            <person name="Borenstein D."/>
            <person name="Chapman S."/>
            <person name="Chen Z."/>
            <person name="Engels R."/>
            <person name="Freedman E."/>
            <person name="Gellesch M."/>
            <person name="Goldberg J."/>
            <person name="Griggs A."/>
            <person name="Gujja S."/>
            <person name="Heiman D."/>
            <person name="Hepburn T."/>
            <person name="Howarth C."/>
            <person name="Jen D."/>
            <person name="Larson L."/>
            <person name="Lewis B."/>
            <person name="Mehta T."/>
            <person name="Park D."/>
            <person name="Pearson M."/>
            <person name="Roberts A."/>
            <person name="Saif S."/>
            <person name="Shenoy N."/>
            <person name="Sisk P."/>
            <person name="Stolte C."/>
            <person name="Sykes S."/>
            <person name="Thomson T."/>
            <person name="Walk T."/>
            <person name="White J."/>
            <person name="Yandava C."/>
            <person name="Burger G."/>
            <person name="Gray M.W."/>
            <person name="Holland P.W.H."/>
            <person name="King N."/>
            <person name="Lang F.B.F."/>
            <person name="Roger A.J."/>
            <person name="Ruiz-Trillo I."/>
            <person name="Lander E."/>
            <person name="Nusbaum C."/>
        </authorList>
    </citation>
    <scope>NUCLEOTIDE SEQUENCE [LARGE SCALE GENOMIC DNA]</scope>
    <source>
        <strain evidence="3 4">DAOM BR117</strain>
    </source>
</reference>
<feature type="transmembrane region" description="Helical" evidence="2">
    <location>
        <begin position="134"/>
        <end position="156"/>
    </location>
</feature>
<gene>
    <name evidence="3" type="ORF">SPPG_08123</name>
</gene>
<protein>
    <submittedName>
        <fullName evidence="3">Uncharacterized protein</fullName>
    </submittedName>
</protein>
<organism evidence="3 4">
    <name type="scientific">Spizellomyces punctatus (strain DAOM BR117)</name>
    <dbReference type="NCBI Taxonomy" id="645134"/>
    <lineage>
        <taxon>Eukaryota</taxon>
        <taxon>Fungi</taxon>
        <taxon>Fungi incertae sedis</taxon>
        <taxon>Chytridiomycota</taxon>
        <taxon>Chytridiomycota incertae sedis</taxon>
        <taxon>Chytridiomycetes</taxon>
        <taxon>Spizellomycetales</taxon>
        <taxon>Spizellomycetaceae</taxon>
        <taxon>Spizellomyces</taxon>
    </lineage>
</organism>
<keyword evidence="2" id="KW-0472">Membrane</keyword>
<feature type="transmembrane region" description="Helical" evidence="2">
    <location>
        <begin position="210"/>
        <end position="228"/>
    </location>
</feature>
<keyword evidence="2" id="KW-0812">Transmembrane</keyword>
<dbReference type="Proteomes" id="UP000053201">
    <property type="component" value="Unassembled WGS sequence"/>
</dbReference>
<keyword evidence="2" id="KW-1133">Transmembrane helix</keyword>
<feature type="region of interest" description="Disordered" evidence="1">
    <location>
        <begin position="25"/>
        <end position="61"/>
    </location>
</feature>
<evidence type="ECO:0000313" key="4">
    <source>
        <dbReference type="Proteomes" id="UP000053201"/>
    </source>
</evidence>
<accession>A0A0L0H4U9</accession>
<feature type="compositionally biased region" description="Pro residues" evidence="1">
    <location>
        <begin position="40"/>
        <end position="61"/>
    </location>
</feature>
<dbReference type="GeneID" id="27691300"/>
<name>A0A0L0H4U9_SPIPD</name>
<dbReference type="EMBL" id="KQ257468">
    <property type="protein sequence ID" value="KNC96535.1"/>
    <property type="molecule type" value="Genomic_DNA"/>
</dbReference>
<sequence>MHTITSPATSSATLTMIAIDDIEEPTAPKPVYHPPNLDRPLPPLPPPDVPPPPYEPSGPPPVYGDVHKRRDRVWGGAVVGFDLISSFVLLFLTLAQLTTSPISLSTAGVILPFVYVGVAVYGRIAFSKIRCPAMILYTLLYTLRIIADIAGITLFISHQTTSQGGQQGDGAKRSGYSPWIVEAGRIPVVGLRVAQYEEAGWCTGCAWRGGVWGGVLMIHIALGALLMIHSHALCRSSEEQPSVVNQEPPLRAPISTQQQMIHFDNNIFRPRPLVPGGGRTVQERVQAAEDDDDLRPLAEILAELEEGRRMAGVTVRSGDRGANSNA</sequence>